<feature type="compositionally biased region" description="Polar residues" evidence="1">
    <location>
        <begin position="13"/>
        <end position="25"/>
    </location>
</feature>
<dbReference type="EMBL" id="UINC01022158">
    <property type="protein sequence ID" value="SVA91195.1"/>
    <property type="molecule type" value="Genomic_DNA"/>
</dbReference>
<feature type="region of interest" description="Disordered" evidence="1">
    <location>
        <begin position="1"/>
        <end position="25"/>
    </location>
</feature>
<evidence type="ECO:0000256" key="1">
    <source>
        <dbReference type="SAM" id="MobiDB-lite"/>
    </source>
</evidence>
<gene>
    <name evidence="2" type="ORF">METZ01_LOCUS144049</name>
</gene>
<accession>A0A381ZPL7</accession>
<feature type="compositionally biased region" description="Basic and acidic residues" evidence="1">
    <location>
        <begin position="1"/>
        <end position="11"/>
    </location>
</feature>
<name>A0A381ZPL7_9ZZZZ</name>
<proteinExistence type="predicted"/>
<protein>
    <submittedName>
        <fullName evidence="2">Uncharacterized protein</fullName>
    </submittedName>
</protein>
<organism evidence="2">
    <name type="scientific">marine metagenome</name>
    <dbReference type="NCBI Taxonomy" id="408172"/>
    <lineage>
        <taxon>unclassified sequences</taxon>
        <taxon>metagenomes</taxon>
        <taxon>ecological metagenomes</taxon>
    </lineage>
</organism>
<feature type="non-terminal residue" evidence="2">
    <location>
        <position position="25"/>
    </location>
</feature>
<evidence type="ECO:0000313" key="2">
    <source>
        <dbReference type="EMBL" id="SVA91195.1"/>
    </source>
</evidence>
<reference evidence="2" key="1">
    <citation type="submission" date="2018-05" db="EMBL/GenBank/DDBJ databases">
        <authorList>
            <person name="Lanie J.A."/>
            <person name="Ng W.-L."/>
            <person name="Kazmierczak K.M."/>
            <person name="Andrzejewski T.M."/>
            <person name="Davidsen T.M."/>
            <person name="Wayne K.J."/>
            <person name="Tettelin H."/>
            <person name="Glass J.I."/>
            <person name="Rusch D."/>
            <person name="Podicherti R."/>
            <person name="Tsui H.-C.T."/>
            <person name="Winkler M.E."/>
        </authorList>
    </citation>
    <scope>NUCLEOTIDE SEQUENCE</scope>
</reference>
<sequence length="25" mass="2544">VVERGALEKRCASNRTGGSNPSPSA</sequence>
<dbReference type="AlphaFoldDB" id="A0A381ZPL7"/>
<feature type="non-terminal residue" evidence="2">
    <location>
        <position position="1"/>
    </location>
</feature>